<dbReference type="GO" id="GO:0034087">
    <property type="term" value="P:establishment of mitotic sister chromatid cohesion"/>
    <property type="evidence" value="ECO:0007669"/>
    <property type="project" value="EnsemblFungi"/>
</dbReference>
<dbReference type="OrthoDB" id="4035795at2759"/>
<dbReference type="EMBL" id="HE616745">
    <property type="protein sequence ID" value="CCE91634.1"/>
    <property type="molecule type" value="Genomic_DNA"/>
</dbReference>
<dbReference type="GeneID" id="11502046"/>
<dbReference type="KEGG" id="tdl:TDEL_0D00500"/>
<dbReference type="CDD" id="cd22646">
    <property type="entry name" value="MCM22_CTD"/>
    <property type="match status" value="1"/>
</dbReference>
<dbReference type="HOGENOM" id="CLU_105159_0_0_1"/>
<name>G8ZSP0_TORDE</name>
<dbReference type="FunCoup" id="G8ZSP0">
    <property type="interactions" value="71"/>
</dbReference>
<reference evidence="1 2" key="1">
    <citation type="journal article" date="2011" name="Proc. Natl. Acad. Sci. U.S.A.">
        <title>Evolutionary erosion of yeast sex chromosomes by mating-type switching accidents.</title>
        <authorList>
            <person name="Gordon J.L."/>
            <person name="Armisen D."/>
            <person name="Proux-Wera E."/>
            <person name="Oheigeartaigh S.S."/>
            <person name="Byrne K.P."/>
            <person name="Wolfe K.H."/>
        </authorList>
    </citation>
    <scope>NUCLEOTIDE SEQUENCE [LARGE SCALE GENOMIC DNA]</scope>
    <source>
        <strain evidence="2">ATCC 10662 / CBS 1146 / NBRC 0425 / NCYC 2629 / NRRL Y-866</strain>
    </source>
</reference>
<dbReference type="Proteomes" id="UP000005627">
    <property type="component" value="Chromosome 4"/>
</dbReference>
<proteinExistence type="predicted"/>
<dbReference type="STRING" id="1076872.G8ZSP0"/>
<keyword evidence="2" id="KW-1185">Reference proteome</keyword>
<evidence type="ECO:0000313" key="2">
    <source>
        <dbReference type="Proteomes" id="UP000005627"/>
    </source>
</evidence>
<sequence>MEDDTSSDELLQVYVESLETHIELKRDFLRQVQDVIGGISGPAQPEGDWKDLLAKPLFRPERSDPIGLCMASVSHTTRLETTKEWITHMESHLPGLEAMLENQKGMNYDLGVLIELLEKRLDSTASPTVKKSPQSPEARNEQLWNELEHFVKNYLSMDLVDAEDAGKDLFSDVFPLIKRLLDGDGTLKTTDFHHCSKGLYRLLLRSNLINVVEGPNSVRYVKLLDFANRDLS</sequence>
<dbReference type="eggNOG" id="ENOG502S4RM">
    <property type="taxonomic scope" value="Eukaryota"/>
</dbReference>
<dbReference type="GO" id="GO:0000776">
    <property type="term" value="C:kinetochore"/>
    <property type="evidence" value="ECO:0007669"/>
    <property type="project" value="EnsemblFungi"/>
</dbReference>
<protein>
    <submittedName>
        <fullName evidence="1">Uncharacterized protein</fullName>
    </submittedName>
</protein>
<accession>G8ZSP0</accession>
<dbReference type="InParanoid" id="G8ZSP0"/>
<dbReference type="GO" id="GO:0007059">
    <property type="term" value="P:chromosome segregation"/>
    <property type="evidence" value="ECO:0007669"/>
    <property type="project" value="EnsemblFungi"/>
</dbReference>
<dbReference type="RefSeq" id="XP_003680845.1">
    <property type="nucleotide sequence ID" value="XM_003680797.1"/>
</dbReference>
<dbReference type="AlphaFoldDB" id="G8ZSP0"/>
<organism evidence="1 2">
    <name type="scientific">Torulaspora delbrueckii</name>
    <name type="common">Yeast</name>
    <name type="synonym">Candida colliculosa</name>
    <dbReference type="NCBI Taxonomy" id="4950"/>
    <lineage>
        <taxon>Eukaryota</taxon>
        <taxon>Fungi</taxon>
        <taxon>Dikarya</taxon>
        <taxon>Ascomycota</taxon>
        <taxon>Saccharomycotina</taxon>
        <taxon>Saccharomycetes</taxon>
        <taxon>Saccharomycetales</taxon>
        <taxon>Saccharomycetaceae</taxon>
        <taxon>Torulaspora</taxon>
    </lineage>
</organism>
<gene>
    <name evidence="1" type="primary">TDEL0D00500</name>
    <name evidence="1" type="ORF">TDEL_0D00500</name>
</gene>
<evidence type="ECO:0000313" key="1">
    <source>
        <dbReference type="EMBL" id="CCE91634.1"/>
    </source>
</evidence>